<keyword evidence="2" id="KW-1185">Reference proteome</keyword>
<organism evidence="1 2">
    <name type="scientific">Mycena venus</name>
    <dbReference type="NCBI Taxonomy" id="2733690"/>
    <lineage>
        <taxon>Eukaryota</taxon>
        <taxon>Fungi</taxon>
        <taxon>Dikarya</taxon>
        <taxon>Basidiomycota</taxon>
        <taxon>Agaricomycotina</taxon>
        <taxon>Agaricomycetes</taxon>
        <taxon>Agaricomycetidae</taxon>
        <taxon>Agaricales</taxon>
        <taxon>Marasmiineae</taxon>
        <taxon>Mycenaceae</taxon>
        <taxon>Mycena</taxon>
    </lineage>
</organism>
<dbReference type="AlphaFoldDB" id="A0A8H6YWA7"/>
<gene>
    <name evidence="1" type="ORF">MVEN_00149300</name>
</gene>
<evidence type="ECO:0000313" key="2">
    <source>
        <dbReference type="Proteomes" id="UP000620124"/>
    </source>
</evidence>
<dbReference type="Proteomes" id="UP000620124">
    <property type="component" value="Unassembled WGS sequence"/>
</dbReference>
<reference evidence="1" key="1">
    <citation type="submission" date="2020-05" db="EMBL/GenBank/DDBJ databases">
        <title>Mycena genomes resolve the evolution of fungal bioluminescence.</title>
        <authorList>
            <person name="Tsai I.J."/>
        </authorList>
    </citation>
    <scope>NUCLEOTIDE SEQUENCE</scope>
    <source>
        <strain evidence="1">CCC161011</strain>
    </source>
</reference>
<proteinExistence type="predicted"/>
<sequence length="161" mass="17615">MHPTSTDSTHPTTAMDTSATKAAEVTLPPYIYIMNHKDQYLTAWGVYKLGWDNDSAGEARVFEVIPEGQDGAYATFRFKNGSRYVGVLPSNHHFVGVILPEEGPHTWTLIPADAAKNTFYVKQTGGTYFVGSTATPEGCATASEESPSIELHFKEALVRDD</sequence>
<name>A0A8H6YWA7_9AGAR</name>
<protein>
    <submittedName>
        <fullName evidence="1">Uncharacterized protein</fullName>
    </submittedName>
</protein>
<dbReference type="OrthoDB" id="3091748at2759"/>
<comment type="caution">
    <text evidence="1">The sequence shown here is derived from an EMBL/GenBank/DDBJ whole genome shotgun (WGS) entry which is preliminary data.</text>
</comment>
<accession>A0A8H6YWA7</accession>
<dbReference type="EMBL" id="JACAZI010000002">
    <property type="protein sequence ID" value="KAF7368283.1"/>
    <property type="molecule type" value="Genomic_DNA"/>
</dbReference>
<evidence type="ECO:0000313" key="1">
    <source>
        <dbReference type="EMBL" id="KAF7368283.1"/>
    </source>
</evidence>